<keyword evidence="2" id="KW-0812">Transmembrane</keyword>
<dbReference type="AlphaFoldDB" id="A0A7R9BQS0"/>
<evidence type="ECO:0000313" key="3">
    <source>
        <dbReference type="EMBL" id="CAD7278879.1"/>
    </source>
</evidence>
<evidence type="ECO:0000313" key="4">
    <source>
        <dbReference type="Proteomes" id="UP000678499"/>
    </source>
</evidence>
<organism evidence="3">
    <name type="scientific">Notodromas monacha</name>
    <dbReference type="NCBI Taxonomy" id="399045"/>
    <lineage>
        <taxon>Eukaryota</taxon>
        <taxon>Metazoa</taxon>
        <taxon>Ecdysozoa</taxon>
        <taxon>Arthropoda</taxon>
        <taxon>Crustacea</taxon>
        <taxon>Oligostraca</taxon>
        <taxon>Ostracoda</taxon>
        <taxon>Podocopa</taxon>
        <taxon>Podocopida</taxon>
        <taxon>Cypridocopina</taxon>
        <taxon>Cypridoidea</taxon>
        <taxon>Cyprididae</taxon>
        <taxon>Notodromas</taxon>
    </lineage>
</organism>
<dbReference type="EMBL" id="OA883434">
    <property type="protein sequence ID" value="CAD7278879.1"/>
    <property type="molecule type" value="Genomic_DNA"/>
</dbReference>
<keyword evidence="4" id="KW-1185">Reference proteome</keyword>
<dbReference type="Proteomes" id="UP000678499">
    <property type="component" value="Unassembled WGS sequence"/>
</dbReference>
<accession>A0A7R9BQS0</accession>
<proteinExistence type="predicted"/>
<protein>
    <submittedName>
        <fullName evidence="3">Uncharacterized protein</fullName>
    </submittedName>
</protein>
<dbReference type="EMBL" id="CAJPEX010001397">
    <property type="protein sequence ID" value="CAG0919031.1"/>
    <property type="molecule type" value="Genomic_DNA"/>
</dbReference>
<keyword evidence="2" id="KW-0472">Membrane</keyword>
<keyword evidence="2" id="KW-1133">Transmembrane helix</keyword>
<sequence length="319" mass="35420">MLLLLVWFLLLLLLLFVVVLVMVVVVVVVFMPRAFYELSFWQKTAAACSSRSIRQESAVGFRRPAAQLTSFGASSRPRSGRLSTRRIKRIGKTKEKQKAQQRLPGIGGYDVAGARVMVSPAEGKKGHVMAGWDKMLGNSGGGMLLENDPMADVDGDPYVAVTKMQSERFGKGFSLNPPPMDQEYMRELLHSGLPHLDRPHGYPGAGKNMDDHWAVLMCFLYAVLFVTCCGFALISWKFQKNRNEAWDCEQKIEWDTELGKEEEGGEGEEGGGEGLEAGGKQLLMKHTAAVELIGCLQIFQGNSAIFINSCHKIRKHSFY</sequence>
<feature type="transmembrane region" description="Helical" evidence="2">
    <location>
        <begin position="6"/>
        <end position="30"/>
    </location>
</feature>
<feature type="region of interest" description="Disordered" evidence="1">
    <location>
        <begin position="257"/>
        <end position="276"/>
    </location>
</feature>
<evidence type="ECO:0000256" key="1">
    <source>
        <dbReference type="SAM" id="MobiDB-lite"/>
    </source>
</evidence>
<reference evidence="3" key="1">
    <citation type="submission" date="2020-11" db="EMBL/GenBank/DDBJ databases">
        <authorList>
            <person name="Tran Van P."/>
        </authorList>
    </citation>
    <scope>NUCLEOTIDE SEQUENCE</scope>
</reference>
<gene>
    <name evidence="3" type="ORF">NMOB1V02_LOCUS6573</name>
</gene>
<evidence type="ECO:0000256" key="2">
    <source>
        <dbReference type="SAM" id="Phobius"/>
    </source>
</evidence>
<name>A0A7R9BQS0_9CRUS</name>
<feature type="transmembrane region" description="Helical" evidence="2">
    <location>
        <begin position="213"/>
        <end position="236"/>
    </location>
</feature>